<dbReference type="Proteomes" id="UP000507470">
    <property type="component" value="Unassembled WGS sequence"/>
</dbReference>
<dbReference type="GO" id="GO:0004930">
    <property type="term" value="F:G protein-coupled receptor activity"/>
    <property type="evidence" value="ECO:0007669"/>
    <property type="project" value="TreeGrafter"/>
</dbReference>
<keyword evidence="2 5" id="KW-0812">Transmembrane</keyword>
<evidence type="ECO:0000313" key="8">
    <source>
        <dbReference type="Proteomes" id="UP000507470"/>
    </source>
</evidence>
<dbReference type="OrthoDB" id="6063844at2759"/>
<feature type="transmembrane region" description="Helical" evidence="5">
    <location>
        <begin position="183"/>
        <end position="200"/>
    </location>
</feature>
<keyword evidence="8" id="KW-1185">Reference proteome</keyword>
<dbReference type="InterPro" id="IPR017981">
    <property type="entry name" value="GPCR_2-like_7TM"/>
</dbReference>
<evidence type="ECO:0000256" key="3">
    <source>
        <dbReference type="ARBA" id="ARBA00022989"/>
    </source>
</evidence>
<reference evidence="7 8" key="1">
    <citation type="submission" date="2020-06" db="EMBL/GenBank/DDBJ databases">
        <authorList>
            <person name="Li R."/>
            <person name="Bekaert M."/>
        </authorList>
    </citation>
    <scope>NUCLEOTIDE SEQUENCE [LARGE SCALE GENOMIC DNA]</scope>
    <source>
        <strain evidence="8">wild</strain>
    </source>
</reference>
<protein>
    <submittedName>
        <fullName evidence="7">GPR157</fullName>
    </submittedName>
</protein>
<evidence type="ECO:0000256" key="2">
    <source>
        <dbReference type="ARBA" id="ARBA00022692"/>
    </source>
</evidence>
<feature type="transmembrane region" description="Helical" evidence="5">
    <location>
        <begin position="262"/>
        <end position="286"/>
    </location>
</feature>
<dbReference type="EMBL" id="CACVKT020002744">
    <property type="protein sequence ID" value="CAC5379555.1"/>
    <property type="molecule type" value="Genomic_DNA"/>
</dbReference>
<dbReference type="SUPFAM" id="SSF81321">
    <property type="entry name" value="Family A G protein-coupled receptor-like"/>
    <property type="match status" value="1"/>
</dbReference>
<evidence type="ECO:0000259" key="6">
    <source>
        <dbReference type="PROSITE" id="PS50261"/>
    </source>
</evidence>
<accession>A0A6J8B6Q5</accession>
<dbReference type="Pfam" id="PF05462">
    <property type="entry name" value="Dicty_CAR"/>
    <property type="match status" value="1"/>
</dbReference>
<evidence type="ECO:0000256" key="1">
    <source>
        <dbReference type="ARBA" id="ARBA00004141"/>
    </source>
</evidence>
<comment type="subcellular location">
    <subcellularLocation>
        <location evidence="1">Membrane</location>
        <topology evidence="1">Multi-pass membrane protein</topology>
    </subcellularLocation>
</comment>
<name>A0A6J8B6Q5_MYTCO</name>
<dbReference type="GO" id="GO:0007189">
    <property type="term" value="P:adenylate cyclase-activating G protein-coupled receptor signaling pathway"/>
    <property type="evidence" value="ECO:0007669"/>
    <property type="project" value="TreeGrafter"/>
</dbReference>
<dbReference type="GO" id="GO:0007166">
    <property type="term" value="P:cell surface receptor signaling pathway"/>
    <property type="evidence" value="ECO:0007669"/>
    <property type="project" value="InterPro"/>
</dbReference>
<dbReference type="PROSITE" id="PS51257">
    <property type="entry name" value="PROKAR_LIPOPROTEIN"/>
    <property type="match status" value="1"/>
</dbReference>
<gene>
    <name evidence="7" type="ORF">MCOR_15612</name>
</gene>
<keyword evidence="4 5" id="KW-0472">Membrane</keyword>
<sequence length="342" mass="38311">MKFTFLHTIDKAYAGIAIVMSTLSILSCVIIIAVLTSCKSLRTNGRTLLICLTVANFVSCFGSIVAAGVSVFTPELTWSNFPVCAAASAISIVSNVCAYLWTCAISLYVYLCISWKKETLADKLRGVFHLVCWGFPVAVMVIATASDVIGFNFGKAKVERRPPWCWIDRETEKFEMWELITGLGWRIATIVICTALYSFVQFSLSVQQGKPDEEQINEFEEDLTLRTQKANRKLRHIPLIFVVLNAWGAWQEMASALSTTASWLVLMQVIGDHSQAFVNVILLCFLSKDVRTKLTIKCQSIRHLFSKKTSGLRPLELEELRSDTNQLMEEIELNGENDQVQG</sequence>
<dbReference type="GO" id="GO:0005886">
    <property type="term" value="C:plasma membrane"/>
    <property type="evidence" value="ECO:0007669"/>
    <property type="project" value="TreeGrafter"/>
</dbReference>
<evidence type="ECO:0000313" key="7">
    <source>
        <dbReference type="EMBL" id="CAC5379555.1"/>
    </source>
</evidence>
<feature type="transmembrane region" description="Helical" evidence="5">
    <location>
        <begin position="47"/>
        <end position="72"/>
    </location>
</feature>
<dbReference type="PROSITE" id="PS50261">
    <property type="entry name" value="G_PROTEIN_RECEP_F2_4"/>
    <property type="match status" value="1"/>
</dbReference>
<feature type="transmembrane region" description="Helical" evidence="5">
    <location>
        <begin position="92"/>
        <end position="115"/>
    </location>
</feature>
<proteinExistence type="predicted"/>
<dbReference type="PANTHER" id="PTHR23112:SF47">
    <property type="entry name" value="G-PROTEIN COUPLED RECEPTOR 157"/>
    <property type="match status" value="1"/>
</dbReference>
<feature type="transmembrane region" description="Helical" evidence="5">
    <location>
        <begin position="12"/>
        <end position="35"/>
    </location>
</feature>
<dbReference type="PANTHER" id="PTHR23112">
    <property type="entry name" value="G PROTEIN-COUPLED RECEPTOR 157-RELATED"/>
    <property type="match status" value="1"/>
</dbReference>
<evidence type="ECO:0000256" key="4">
    <source>
        <dbReference type="ARBA" id="ARBA00023136"/>
    </source>
</evidence>
<evidence type="ECO:0000256" key="5">
    <source>
        <dbReference type="SAM" id="Phobius"/>
    </source>
</evidence>
<feature type="domain" description="G-protein coupled receptors family 2 profile 2" evidence="6">
    <location>
        <begin position="13"/>
        <end position="287"/>
    </location>
</feature>
<feature type="transmembrane region" description="Helical" evidence="5">
    <location>
        <begin position="127"/>
        <end position="153"/>
    </location>
</feature>
<dbReference type="Gene3D" id="1.20.1070.10">
    <property type="entry name" value="Rhodopsin 7-helix transmembrane proteins"/>
    <property type="match status" value="1"/>
</dbReference>
<feature type="transmembrane region" description="Helical" evidence="5">
    <location>
        <begin position="234"/>
        <end position="250"/>
    </location>
</feature>
<dbReference type="AlphaFoldDB" id="A0A6J8B6Q5"/>
<organism evidence="7 8">
    <name type="scientific">Mytilus coruscus</name>
    <name type="common">Sea mussel</name>
    <dbReference type="NCBI Taxonomy" id="42192"/>
    <lineage>
        <taxon>Eukaryota</taxon>
        <taxon>Metazoa</taxon>
        <taxon>Spiralia</taxon>
        <taxon>Lophotrochozoa</taxon>
        <taxon>Mollusca</taxon>
        <taxon>Bivalvia</taxon>
        <taxon>Autobranchia</taxon>
        <taxon>Pteriomorphia</taxon>
        <taxon>Mytilida</taxon>
        <taxon>Mytiloidea</taxon>
        <taxon>Mytilidae</taxon>
        <taxon>Mytilinae</taxon>
        <taxon>Mytilus</taxon>
    </lineage>
</organism>
<keyword evidence="3 5" id="KW-1133">Transmembrane helix</keyword>